<dbReference type="PANTHER" id="PTHR10887">
    <property type="entry name" value="DNA2/NAM7 HELICASE FAMILY"/>
    <property type="match status" value="1"/>
</dbReference>
<dbReference type="GO" id="GO:0004386">
    <property type="term" value="F:helicase activity"/>
    <property type="evidence" value="ECO:0007669"/>
    <property type="project" value="InterPro"/>
</dbReference>
<organism evidence="2">
    <name type="scientific">Arion vulgaris</name>
    <dbReference type="NCBI Taxonomy" id="1028688"/>
    <lineage>
        <taxon>Eukaryota</taxon>
        <taxon>Metazoa</taxon>
        <taxon>Spiralia</taxon>
        <taxon>Lophotrochozoa</taxon>
        <taxon>Mollusca</taxon>
        <taxon>Gastropoda</taxon>
        <taxon>Heterobranchia</taxon>
        <taxon>Euthyneura</taxon>
        <taxon>Panpulmonata</taxon>
        <taxon>Eupulmonata</taxon>
        <taxon>Stylommatophora</taxon>
        <taxon>Helicina</taxon>
        <taxon>Arionoidea</taxon>
        <taxon>Arionidae</taxon>
        <taxon>Arion</taxon>
    </lineage>
</organism>
<dbReference type="InterPro" id="IPR045055">
    <property type="entry name" value="DNA2/NAM7-like"/>
</dbReference>
<reference evidence="2" key="1">
    <citation type="submission" date="2014-12" db="EMBL/GenBank/DDBJ databases">
        <title>Insight into the proteome of Arion vulgaris.</title>
        <authorList>
            <person name="Aradska J."/>
            <person name="Bulat T."/>
            <person name="Smidak R."/>
            <person name="Sarate P."/>
            <person name="Gangsoo J."/>
            <person name="Sialana F."/>
            <person name="Bilban M."/>
            <person name="Lubec G."/>
        </authorList>
    </citation>
    <scope>NUCLEOTIDE SEQUENCE</scope>
    <source>
        <tissue evidence="2">Skin</tissue>
    </source>
</reference>
<feature type="non-terminal residue" evidence="2">
    <location>
        <position position="1"/>
    </location>
</feature>
<dbReference type="InterPro" id="IPR027417">
    <property type="entry name" value="P-loop_NTPase"/>
</dbReference>
<dbReference type="SUPFAM" id="SSF52540">
    <property type="entry name" value="P-loop containing nucleoside triphosphate hydrolases"/>
    <property type="match status" value="1"/>
</dbReference>
<dbReference type="InterPro" id="IPR000198">
    <property type="entry name" value="RhoGAP_dom"/>
</dbReference>
<sequence>NSSHRDVTDLEKGTISVNFRTGLDEVFNSTLSDVYVMAETAAYFESYVHVLEGLKESKALPLQDYIIKCKKELKPPRYLLPSVLNPVVPMYNLSALMQDKLFKNVPVLTTVKWPESDSMCLNKSQREAAMLALTKELAVIQGPPGTGKTYVGLKVMEVLLANMDVIVGNEAKKSTPILVVCYTNHALDQFLEGMLKFCTDGIVRVGGKTNSGVLEEFNMRNLKKNLRKNNTFSNLSARRSMYECRLVLEEISMKIEKLNQIMNSLQTDILSEIVLENLIKREHFESLKRNDTKRDSMKSWLNAPNNTPQSMIPKMIKKHLTMLV</sequence>
<name>A0A0B7B7Z9_9EUPU</name>
<dbReference type="GO" id="GO:0031380">
    <property type="term" value="C:nuclear RNA-directed RNA polymerase complex"/>
    <property type="evidence" value="ECO:0007669"/>
    <property type="project" value="TreeGrafter"/>
</dbReference>
<dbReference type="Pfam" id="PF13086">
    <property type="entry name" value="AAA_11"/>
    <property type="match status" value="1"/>
</dbReference>
<feature type="domain" description="Rho-GAP" evidence="1">
    <location>
        <begin position="161"/>
        <end position="324"/>
    </location>
</feature>
<gene>
    <name evidence="2" type="primary">ORF168453</name>
</gene>
<accession>A0A0B7B7Z9</accession>
<dbReference type="PANTHER" id="PTHR10887:SF341">
    <property type="entry name" value="NFX1-TYPE ZINC FINGER-CONTAINING PROTEIN 1"/>
    <property type="match status" value="1"/>
</dbReference>
<evidence type="ECO:0000313" key="2">
    <source>
        <dbReference type="EMBL" id="CEK89017.1"/>
    </source>
</evidence>
<proteinExistence type="predicted"/>
<dbReference type="InterPro" id="IPR041677">
    <property type="entry name" value="DNA2/NAM7_AAA_11"/>
</dbReference>
<evidence type="ECO:0000259" key="1">
    <source>
        <dbReference type="PROSITE" id="PS50238"/>
    </source>
</evidence>
<dbReference type="Gene3D" id="3.40.50.300">
    <property type="entry name" value="P-loop containing nucleotide triphosphate hydrolases"/>
    <property type="match status" value="1"/>
</dbReference>
<dbReference type="GO" id="GO:0007165">
    <property type="term" value="P:signal transduction"/>
    <property type="evidence" value="ECO:0007669"/>
    <property type="project" value="InterPro"/>
</dbReference>
<dbReference type="GO" id="GO:0031048">
    <property type="term" value="P:regulatory ncRNA-mediated heterochromatin formation"/>
    <property type="evidence" value="ECO:0007669"/>
    <property type="project" value="TreeGrafter"/>
</dbReference>
<protein>
    <recommendedName>
        <fullName evidence="1">Rho-GAP domain-containing protein</fullName>
    </recommendedName>
</protein>
<feature type="non-terminal residue" evidence="2">
    <location>
        <position position="324"/>
    </location>
</feature>
<dbReference type="AlphaFoldDB" id="A0A0B7B7Z9"/>
<dbReference type="EMBL" id="HACG01042152">
    <property type="protein sequence ID" value="CEK89017.1"/>
    <property type="molecule type" value="Transcribed_RNA"/>
</dbReference>
<dbReference type="PROSITE" id="PS50238">
    <property type="entry name" value="RHOGAP"/>
    <property type="match status" value="1"/>
</dbReference>